<protein>
    <submittedName>
        <fullName evidence="3">Recombinase family protein</fullName>
    </submittedName>
</protein>
<evidence type="ECO:0000256" key="1">
    <source>
        <dbReference type="SAM" id="MobiDB-lite"/>
    </source>
</evidence>
<dbReference type="RefSeq" id="WP_156206152.1">
    <property type="nucleotide sequence ID" value="NZ_WHPN01000268.1"/>
</dbReference>
<dbReference type="Proteomes" id="UP000621266">
    <property type="component" value="Unassembled WGS sequence"/>
</dbReference>
<comment type="caution">
    <text evidence="3">The sequence shown here is derived from an EMBL/GenBank/DDBJ whole genome shotgun (WGS) entry which is preliminary data.</text>
</comment>
<evidence type="ECO:0000259" key="2">
    <source>
        <dbReference type="SMART" id="SM00857"/>
    </source>
</evidence>
<dbReference type="InterPro" id="IPR006119">
    <property type="entry name" value="Resolv_N"/>
</dbReference>
<dbReference type="InterPro" id="IPR036162">
    <property type="entry name" value="Resolvase-like_N_sf"/>
</dbReference>
<dbReference type="EMBL" id="WHPN01000268">
    <property type="protein sequence ID" value="KAF4408668.1"/>
    <property type="molecule type" value="Genomic_DNA"/>
</dbReference>
<sequence length="538" mass="59493">MTDTTTLIDLFCRKSRTKAGKGKREISISAQETRGRAVAAQLGLTVRHVWREVGSASRFRRKKSARTDQDKALAALERGEIGALWVYRLDRWDRRGAGAILRIVEPEDGRPRRLLFDNGDPESPGIGLDSSNPRDRSELIRRAEAAREETEILSERVRSTKAHQRENGEWVSAHAPYGLRVVLVDVEDEDGDIVTERKLEIDDSPAGAGRSKADVARDILVRMLVQEGLSGYGVINRLEEIGISGLRGRRWAYSTIHGMAHNPAYAGWQISGRQEGGTRRMLYRNPAGERVSVMQGPSLLTDDELRAAQAALRGEQGRGVPRDGSKHDTRPRHLLTGLVRCGVCGGAMSFTGNGYRCGSGCVSVARKSIEEWVHYRWHERLNNSEVTDPFVAAVAERWAAQQDPDGTEDAARARKALAAAESDLARVWADRKAGLYDGPSESFFAPALAEANAAVVEARKAADAAGGKRRVDVTFLLDPESCGDVWESADLAKRRELLRITLERVRVFKAPYRGCPFDGWKRTEFTWVGGETEPAEEG</sequence>
<dbReference type="PANTHER" id="PTHR30461:SF23">
    <property type="entry name" value="DNA RECOMBINASE-RELATED"/>
    <property type="match status" value="1"/>
</dbReference>
<organism evidence="3 4">
    <name type="scientific">Streptomyces lycii</name>
    <dbReference type="NCBI Taxonomy" id="2654337"/>
    <lineage>
        <taxon>Bacteria</taxon>
        <taxon>Bacillati</taxon>
        <taxon>Actinomycetota</taxon>
        <taxon>Actinomycetes</taxon>
        <taxon>Kitasatosporales</taxon>
        <taxon>Streptomycetaceae</taxon>
        <taxon>Streptomyces</taxon>
    </lineage>
</organism>
<evidence type="ECO:0000313" key="4">
    <source>
        <dbReference type="Proteomes" id="UP000621266"/>
    </source>
</evidence>
<dbReference type="InterPro" id="IPR011109">
    <property type="entry name" value="DNA_bind_recombinase_dom"/>
</dbReference>
<accession>A0ABQ7FN41</accession>
<reference evidence="3 4" key="1">
    <citation type="submission" date="2019-10" db="EMBL/GenBank/DDBJ databases">
        <title>Streptomyces tenebrisbrunneis sp.nov., an endogenous actinomycete isolated from of Lycium ruthenicum.</title>
        <authorList>
            <person name="Ma L."/>
        </authorList>
    </citation>
    <scope>NUCLEOTIDE SEQUENCE [LARGE SCALE GENOMIC DNA]</scope>
    <source>
        <strain evidence="3 4">TRM 66187</strain>
    </source>
</reference>
<dbReference type="PANTHER" id="PTHR30461">
    <property type="entry name" value="DNA-INVERTASE FROM LAMBDOID PROPHAGE"/>
    <property type="match status" value="1"/>
</dbReference>
<dbReference type="Gene3D" id="3.90.1750.20">
    <property type="entry name" value="Putative Large Serine Recombinase, Chain B, Domain 2"/>
    <property type="match status" value="1"/>
</dbReference>
<dbReference type="InterPro" id="IPR050639">
    <property type="entry name" value="SSR_resolvase"/>
</dbReference>
<dbReference type="SUPFAM" id="SSF53041">
    <property type="entry name" value="Resolvase-like"/>
    <property type="match status" value="1"/>
</dbReference>
<feature type="region of interest" description="Disordered" evidence="1">
    <location>
        <begin position="115"/>
        <end position="134"/>
    </location>
</feature>
<evidence type="ECO:0000313" key="3">
    <source>
        <dbReference type="EMBL" id="KAF4408668.1"/>
    </source>
</evidence>
<dbReference type="InterPro" id="IPR038109">
    <property type="entry name" value="DNA_bind_recomb_sf"/>
</dbReference>
<keyword evidence="4" id="KW-1185">Reference proteome</keyword>
<name>A0ABQ7FN41_9ACTN</name>
<dbReference type="SMART" id="SM00857">
    <property type="entry name" value="Resolvase"/>
    <property type="match status" value="1"/>
</dbReference>
<dbReference type="Pfam" id="PF07508">
    <property type="entry name" value="Recombinase"/>
    <property type="match status" value="1"/>
</dbReference>
<gene>
    <name evidence="3" type="ORF">GCU69_13310</name>
</gene>
<feature type="domain" description="Resolvase/invertase-type recombinase catalytic" evidence="2">
    <location>
        <begin position="8"/>
        <end position="170"/>
    </location>
</feature>
<dbReference type="Gene3D" id="3.40.50.1390">
    <property type="entry name" value="Resolvase, N-terminal catalytic domain"/>
    <property type="match status" value="1"/>
</dbReference>
<proteinExistence type="predicted"/>
<dbReference type="Pfam" id="PF00239">
    <property type="entry name" value="Resolvase"/>
    <property type="match status" value="1"/>
</dbReference>